<dbReference type="Proteomes" id="UP000234240">
    <property type="component" value="Unassembled WGS sequence"/>
</dbReference>
<sequence length="162" mass="17831">MALLSLGIACNNGCRAVRVFGTAAKGTLQKAAIFCRLSIYRRWRLLIFWMKDIPHLFDCAISTLDSAFCATINFMASSPERSPCCYASGISALCIQGVAEVREHLSDPGKGRVSLFFFSIPASFSLCLLILLCLISRTKPAISIAPTRSPSSRQCWRSFQLL</sequence>
<keyword evidence="3" id="KW-1185">Reference proteome</keyword>
<evidence type="ECO:0000256" key="1">
    <source>
        <dbReference type="SAM" id="Phobius"/>
    </source>
</evidence>
<feature type="transmembrane region" description="Helical" evidence="1">
    <location>
        <begin position="115"/>
        <end position="135"/>
    </location>
</feature>
<keyword evidence="1" id="KW-0812">Transmembrane</keyword>
<dbReference type="AlphaFoldDB" id="A0A2N5DTZ9"/>
<protein>
    <submittedName>
        <fullName evidence="2">Uncharacterized protein</fullName>
    </submittedName>
</protein>
<comment type="caution">
    <text evidence="2">The sequence shown here is derived from an EMBL/GenBank/DDBJ whole genome shotgun (WGS) entry which is preliminary data.</text>
</comment>
<proteinExistence type="predicted"/>
<keyword evidence="1" id="KW-1133">Transmembrane helix</keyword>
<organism evidence="2 3">
    <name type="scientific">Chimaeribacter californicus</name>
    <dbReference type="NCBI Taxonomy" id="2060067"/>
    <lineage>
        <taxon>Bacteria</taxon>
        <taxon>Pseudomonadati</taxon>
        <taxon>Pseudomonadota</taxon>
        <taxon>Gammaproteobacteria</taxon>
        <taxon>Enterobacterales</taxon>
        <taxon>Yersiniaceae</taxon>
        <taxon>Chimaeribacter</taxon>
    </lineage>
</organism>
<dbReference type="EMBL" id="PJZF01000038">
    <property type="protein sequence ID" value="PLR30233.1"/>
    <property type="molecule type" value="Genomic_DNA"/>
</dbReference>
<gene>
    <name evidence="2" type="ORF">CYR55_22380</name>
</gene>
<accession>A0A2N5DTZ9</accession>
<evidence type="ECO:0000313" key="3">
    <source>
        <dbReference type="Proteomes" id="UP000234240"/>
    </source>
</evidence>
<keyword evidence="1" id="KW-0472">Membrane</keyword>
<reference evidence="2 3" key="1">
    <citation type="submission" date="2017-12" db="EMBL/GenBank/DDBJ databases">
        <title>Characterization of six clinical isolates of Enterochimera gen. nov., a novel genus of the Yersiniaciae family and the three species Enterochimera arupensis sp. nov., Enterochimera coloradensis sp. nov, and Enterochimera californica sp. nov.</title>
        <authorList>
            <person name="Rossi A."/>
            <person name="Fisher M."/>
        </authorList>
    </citation>
    <scope>NUCLEOTIDE SEQUENCE [LARGE SCALE GENOMIC DNA]</scope>
    <source>
        <strain evidence="3">2015-Iso6</strain>
    </source>
</reference>
<evidence type="ECO:0000313" key="2">
    <source>
        <dbReference type="EMBL" id="PLR30233.1"/>
    </source>
</evidence>
<name>A0A2N5DTZ9_9GAMM</name>